<dbReference type="AlphaFoldDB" id="A0AAD5W2B1"/>
<keyword evidence="4" id="KW-1133">Transmembrane helix</keyword>
<protein>
    <recommendedName>
        <fullName evidence="6">Protein YOP1</fullName>
    </recommendedName>
</protein>
<accession>A0AAD5W2B1</accession>
<gene>
    <name evidence="9" type="ORF">NP233_g732</name>
</gene>
<keyword evidence="8" id="KW-0732">Signal</keyword>
<dbReference type="EMBL" id="JANIEX010000022">
    <property type="protein sequence ID" value="KAJ3575973.1"/>
    <property type="molecule type" value="Genomic_DNA"/>
</dbReference>
<dbReference type="PANTHER" id="PTHR12300">
    <property type="entry name" value="HVA22-LIKE PROTEINS"/>
    <property type="match status" value="1"/>
</dbReference>
<evidence type="ECO:0000256" key="1">
    <source>
        <dbReference type="ARBA" id="ARBA00004141"/>
    </source>
</evidence>
<keyword evidence="10" id="KW-1185">Reference proteome</keyword>
<comment type="caution">
    <text evidence="9">The sequence shown here is derived from an EMBL/GenBank/DDBJ whole genome shotgun (WGS) entry which is preliminary data.</text>
</comment>
<evidence type="ECO:0000256" key="2">
    <source>
        <dbReference type="ARBA" id="ARBA00008573"/>
    </source>
</evidence>
<reference evidence="9" key="1">
    <citation type="submission" date="2022-07" db="EMBL/GenBank/DDBJ databases">
        <title>Genome Sequence of Leucocoprinus birnbaumii.</title>
        <authorList>
            <person name="Buettner E."/>
        </authorList>
    </citation>
    <scope>NUCLEOTIDE SEQUENCE</scope>
    <source>
        <strain evidence="9">VT141</strain>
    </source>
</reference>
<dbReference type="InterPro" id="IPR004345">
    <property type="entry name" value="TB2_DP1_HVA22"/>
</dbReference>
<feature type="chain" id="PRO_5042117741" description="Protein YOP1" evidence="8">
    <location>
        <begin position="23"/>
        <end position="260"/>
    </location>
</feature>
<feature type="compositionally biased region" description="Low complexity" evidence="7">
    <location>
        <begin position="225"/>
        <end position="243"/>
    </location>
</feature>
<comment type="similarity">
    <text evidence="2 6">Belongs to the DP1 family.</text>
</comment>
<comment type="subcellular location">
    <subcellularLocation>
        <location evidence="1 6">Membrane</location>
        <topology evidence="1 6">Multi-pass membrane protein</topology>
    </subcellularLocation>
</comment>
<feature type="compositionally biased region" description="Polar residues" evidence="7">
    <location>
        <begin position="205"/>
        <end position="216"/>
    </location>
</feature>
<dbReference type="GO" id="GO:0016020">
    <property type="term" value="C:membrane"/>
    <property type="evidence" value="ECO:0007669"/>
    <property type="project" value="UniProtKB-SubCell"/>
</dbReference>
<keyword evidence="5" id="KW-0472">Membrane</keyword>
<name>A0AAD5W2B1_9AGAR</name>
<proteinExistence type="inferred from homology"/>
<evidence type="ECO:0000256" key="7">
    <source>
        <dbReference type="SAM" id="MobiDB-lite"/>
    </source>
</evidence>
<evidence type="ECO:0000256" key="6">
    <source>
        <dbReference type="RuleBase" id="RU362006"/>
    </source>
</evidence>
<dbReference type="PANTHER" id="PTHR12300:SF161">
    <property type="entry name" value="RECEPTOR EXPRESSION-ENHANCING PROTEIN"/>
    <property type="match status" value="1"/>
</dbReference>
<evidence type="ECO:0000256" key="4">
    <source>
        <dbReference type="ARBA" id="ARBA00022989"/>
    </source>
</evidence>
<feature type="signal peptide" evidence="8">
    <location>
        <begin position="1"/>
        <end position="22"/>
    </location>
</feature>
<sequence length="260" mass="27759">MLMSFLSHILSAWFAFLLPSYATFKALSHRPVSEPELQRWAMYWSVVGAFVAFEYTAEWLISCQNSLFTVPRSSADSGKSEALSKMARVITISPSASVYQGSTYIYTTYLQPFFVQNEADLDEGIVQAQKNVLTFVQTRITALWEYLLNAANKRQATSAAAGSSNSTSAPNTNASPLQSVYGLWETYGPSVLSALGTRGSTAVATSSSVQGASGTAAQRGKAEASDNNNSHSNAASPASTPSGNPNPPLPRAVSFLKGLC</sequence>
<organism evidence="9 10">
    <name type="scientific">Leucocoprinus birnbaumii</name>
    <dbReference type="NCBI Taxonomy" id="56174"/>
    <lineage>
        <taxon>Eukaryota</taxon>
        <taxon>Fungi</taxon>
        <taxon>Dikarya</taxon>
        <taxon>Basidiomycota</taxon>
        <taxon>Agaricomycotina</taxon>
        <taxon>Agaricomycetes</taxon>
        <taxon>Agaricomycetidae</taxon>
        <taxon>Agaricales</taxon>
        <taxon>Agaricineae</taxon>
        <taxon>Agaricaceae</taxon>
        <taxon>Leucocoprinus</taxon>
    </lineage>
</organism>
<evidence type="ECO:0000313" key="9">
    <source>
        <dbReference type="EMBL" id="KAJ3575973.1"/>
    </source>
</evidence>
<dbReference type="Pfam" id="PF03134">
    <property type="entry name" value="TB2_DP1_HVA22"/>
    <property type="match status" value="1"/>
</dbReference>
<feature type="region of interest" description="Disordered" evidence="7">
    <location>
        <begin position="205"/>
        <end position="250"/>
    </location>
</feature>
<evidence type="ECO:0000313" key="10">
    <source>
        <dbReference type="Proteomes" id="UP001213000"/>
    </source>
</evidence>
<evidence type="ECO:0000256" key="8">
    <source>
        <dbReference type="SAM" id="SignalP"/>
    </source>
</evidence>
<dbReference type="Proteomes" id="UP001213000">
    <property type="component" value="Unassembled WGS sequence"/>
</dbReference>
<evidence type="ECO:0000256" key="5">
    <source>
        <dbReference type="ARBA" id="ARBA00023136"/>
    </source>
</evidence>
<evidence type="ECO:0000256" key="3">
    <source>
        <dbReference type="ARBA" id="ARBA00022692"/>
    </source>
</evidence>
<keyword evidence="3" id="KW-0812">Transmembrane</keyword>